<feature type="domain" description="C2H2-type" evidence="13">
    <location>
        <begin position="503"/>
        <end position="530"/>
    </location>
</feature>
<dbReference type="SUPFAM" id="SSF57667">
    <property type="entry name" value="beta-beta-alpha zinc fingers"/>
    <property type="match status" value="1"/>
</dbReference>
<evidence type="ECO:0000256" key="11">
    <source>
        <dbReference type="PROSITE-ProRule" id="PRU00187"/>
    </source>
</evidence>
<dbReference type="Gene3D" id="6.10.140.140">
    <property type="match status" value="1"/>
</dbReference>
<feature type="domain" description="C2H2-type" evidence="13">
    <location>
        <begin position="531"/>
        <end position="558"/>
    </location>
</feature>
<evidence type="ECO:0000256" key="7">
    <source>
        <dbReference type="ARBA" id="ARBA00023125"/>
    </source>
</evidence>
<evidence type="ECO:0000256" key="5">
    <source>
        <dbReference type="ARBA" id="ARBA00022833"/>
    </source>
</evidence>
<dbReference type="SMART" id="SM00355">
    <property type="entry name" value="ZnF_C2H2"/>
    <property type="match status" value="2"/>
</dbReference>
<dbReference type="CDD" id="cd07765">
    <property type="entry name" value="KRAB_A-box"/>
    <property type="match status" value="1"/>
</dbReference>
<dbReference type="CDD" id="cd07936">
    <property type="entry name" value="SCAN"/>
    <property type="match status" value="1"/>
</dbReference>
<evidence type="ECO:0000259" key="13">
    <source>
        <dbReference type="PROSITE" id="PS50157"/>
    </source>
</evidence>
<dbReference type="AlphaFoldDB" id="A0A5N4CZU5"/>
<keyword evidence="3" id="KW-0677">Repeat</keyword>
<dbReference type="PANTHER" id="PTHR45935">
    <property type="entry name" value="PROTEIN ZBED8-RELATED"/>
    <property type="match status" value="1"/>
</dbReference>
<evidence type="ECO:0000256" key="4">
    <source>
        <dbReference type="ARBA" id="ARBA00022771"/>
    </source>
</evidence>
<dbReference type="InterPro" id="IPR013087">
    <property type="entry name" value="Znf_C2H2_type"/>
</dbReference>
<evidence type="ECO:0000256" key="2">
    <source>
        <dbReference type="ARBA" id="ARBA00022723"/>
    </source>
</evidence>
<feature type="domain" description="KRAB" evidence="15">
    <location>
        <begin position="220"/>
        <end position="320"/>
    </location>
</feature>
<dbReference type="InterPro" id="IPR003309">
    <property type="entry name" value="SCAN_dom"/>
</dbReference>
<feature type="region of interest" description="Disordered" evidence="12">
    <location>
        <begin position="267"/>
        <end position="291"/>
    </location>
</feature>
<dbReference type="InterPro" id="IPR050916">
    <property type="entry name" value="SCAN-C2H2_zinc_finger"/>
</dbReference>
<dbReference type="GO" id="GO:0005634">
    <property type="term" value="C:nucleus"/>
    <property type="evidence" value="ECO:0007669"/>
    <property type="project" value="UniProtKB-SubCell"/>
</dbReference>
<dbReference type="EMBL" id="JWIN03000017">
    <property type="protein sequence ID" value="KAB1264395.1"/>
    <property type="molecule type" value="Genomic_DNA"/>
</dbReference>
<dbReference type="PROSITE" id="PS50804">
    <property type="entry name" value="SCAN_BOX"/>
    <property type="match status" value="1"/>
</dbReference>
<organism evidence="16 17">
    <name type="scientific">Camelus dromedarius</name>
    <name type="common">Dromedary</name>
    <name type="synonym">Arabian camel</name>
    <dbReference type="NCBI Taxonomy" id="9838"/>
    <lineage>
        <taxon>Eukaryota</taxon>
        <taxon>Metazoa</taxon>
        <taxon>Chordata</taxon>
        <taxon>Craniata</taxon>
        <taxon>Vertebrata</taxon>
        <taxon>Euteleostomi</taxon>
        <taxon>Mammalia</taxon>
        <taxon>Eutheria</taxon>
        <taxon>Laurasiatheria</taxon>
        <taxon>Artiodactyla</taxon>
        <taxon>Tylopoda</taxon>
        <taxon>Camelidae</taxon>
        <taxon>Camelus</taxon>
    </lineage>
</organism>
<keyword evidence="5" id="KW-0862">Zinc</keyword>
<dbReference type="FunFam" id="3.30.160.60:FF:000099">
    <property type="entry name" value="Zinc finger protein 79"/>
    <property type="match status" value="1"/>
</dbReference>
<evidence type="ECO:0000259" key="15">
    <source>
        <dbReference type="PROSITE" id="PS50805"/>
    </source>
</evidence>
<evidence type="ECO:0000256" key="8">
    <source>
        <dbReference type="ARBA" id="ARBA00023163"/>
    </source>
</evidence>
<keyword evidence="8" id="KW-0804">Transcription</keyword>
<dbReference type="PROSITE" id="PS50805">
    <property type="entry name" value="KRAB"/>
    <property type="match status" value="1"/>
</dbReference>
<keyword evidence="17" id="KW-1185">Reference proteome</keyword>
<gene>
    <name evidence="16" type="ORF">Cadr_000020221</name>
</gene>
<dbReference type="SMART" id="SM00349">
    <property type="entry name" value="KRAB"/>
    <property type="match status" value="1"/>
</dbReference>
<comment type="subcellular location">
    <subcellularLocation>
        <location evidence="1 11">Nucleus</location>
    </subcellularLocation>
</comment>
<dbReference type="Pfam" id="PF00096">
    <property type="entry name" value="zf-C2H2"/>
    <property type="match status" value="2"/>
</dbReference>
<dbReference type="Proteomes" id="UP000299084">
    <property type="component" value="Unassembled WGS sequence"/>
</dbReference>
<evidence type="ECO:0000259" key="14">
    <source>
        <dbReference type="PROSITE" id="PS50804"/>
    </source>
</evidence>
<dbReference type="Gene3D" id="3.30.160.60">
    <property type="entry name" value="Classic Zinc Finger"/>
    <property type="match status" value="2"/>
</dbReference>
<evidence type="ECO:0000256" key="9">
    <source>
        <dbReference type="ARBA" id="ARBA00023242"/>
    </source>
</evidence>
<dbReference type="EMBL" id="JWIN03000017">
    <property type="protein sequence ID" value="KAB1264393.1"/>
    <property type="molecule type" value="Genomic_DNA"/>
</dbReference>
<dbReference type="SUPFAM" id="SSF47353">
    <property type="entry name" value="Retrovirus capsid dimerization domain-like"/>
    <property type="match status" value="1"/>
</dbReference>
<dbReference type="InterPro" id="IPR036236">
    <property type="entry name" value="Znf_C2H2_sf"/>
</dbReference>
<comment type="caution">
    <text evidence="16">The sequence shown here is derived from an EMBL/GenBank/DDBJ whole genome shotgun (WGS) entry which is preliminary data.</text>
</comment>
<keyword evidence="7" id="KW-0238">DNA-binding</keyword>
<evidence type="ECO:0000256" key="12">
    <source>
        <dbReference type="SAM" id="MobiDB-lite"/>
    </source>
</evidence>
<feature type="domain" description="SCAN box" evidence="14">
    <location>
        <begin position="45"/>
        <end position="127"/>
    </location>
</feature>
<proteinExistence type="predicted"/>
<keyword evidence="6" id="KW-0805">Transcription regulation</keyword>
<dbReference type="GO" id="GO:0003677">
    <property type="term" value="F:DNA binding"/>
    <property type="evidence" value="ECO:0007669"/>
    <property type="project" value="UniProtKB-KW"/>
</dbReference>
<evidence type="ECO:0000256" key="3">
    <source>
        <dbReference type="ARBA" id="ARBA00022737"/>
    </source>
</evidence>
<dbReference type="InterPro" id="IPR001909">
    <property type="entry name" value="KRAB"/>
</dbReference>
<evidence type="ECO:0000313" key="16">
    <source>
        <dbReference type="EMBL" id="KAB1264393.1"/>
    </source>
</evidence>
<evidence type="ECO:0000256" key="1">
    <source>
        <dbReference type="ARBA" id="ARBA00004123"/>
    </source>
</evidence>
<evidence type="ECO:0000313" key="17">
    <source>
        <dbReference type="Proteomes" id="UP000299084"/>
    </source>
</evidence>
<dbReference type="FunFam" id="3.30.160.60:FF:002254">
    <property type="entry name" value="Zinc finger protein 540"/>
    <property type="match status" value="1"/>
</dbReference>
<dbReference type="Pfam" id="PF01352">
    <property type="entry name" value="KRAB"/>
    <property type="match status" value="1"/>
</dbReference>
<dbReference type="InterPro" id="IPR038269">
    <property type="entry name" value="SCAN_sf"/>
</dbReference>
<dbReference type="EMBL" id="JWIN03000017">
    <property type="protein sequence ID" value="KAB1264394.1"/>
    <property type="molecule type" value="Genomic_DNA"/>
</dbReference>
<dbReference type="SUPFAM" id="SSF109640">
    <property type="entry name" value="KRAB domain (Kruppel-associated box)"/>
    <property type="match status" value="1"/>
</dbReference>
<reference evidence="16 17" key="2">
    <citation type="journal article" date="2019" name="Mol. Ecol. Resour.">
        <title>Improving Illumina assemblies with Hi-C and long reads: an example with the North African dromedary.</title>
        <authorList>
            <person name="Elbers J.P."/>
            <person name="Rogers M.F."/>
            <person name="Perelman P.L."/>
            <person name="Proskuryakova A.A."/>
            <person name="Serdyukova N.A."/>
            <person name="Johnson W.E."/>
            <person name="Horin P."/>
            <person name="Corander J."/>
            <person name="Murphy D."/>
            <person name="Burger P.A."/>
        </authorList>
    </citation>
    <scope>NUCLEOTIDE SEQUENCE [LARGE SCALE GENOMIC DNA]</scope>
    <source>
        <strain evidence="16">Drom800</strain>
        <tissue evidence="16">Blood</tissue>
    </source>
</reference>
<dbReference type="Pfam" id="PF02023">
    <property type="entry name" value="SCAN"/>
    <property type="match status" value="1"/>
</dbReference>
<dbReference type="InterPro" id="IPR036051">
    <property type="entry name" value="KRAB_dom_sf"/>
</dbReference>
<evidence type="ECO:0000256" key="6">
    <source>
        <dbReference type="ARBA" id="ARBA00023015"/>
    </source>
</evidence>
<feature type="compositionally biased region" description="Polar residues" evidence="12">
    <location>
        <begin position="272"/>
        <end position="289"/>
    </location>
</feature>
<keyword evidence="9 11" id="KW-0539">Nucleus</keyword>
<dbReference type="GO" id="GO:0008270">
    <property type="term" value="F:zinc ion binding"/>
    <property type="evidence" value="ECO:0007669"/>
    <property type="project" value="UniProtKB-KW"/>
</dbReference>
<dbReference type="PROSITE" id="PS50157">
    <property type="entry name" value="ZINC_FINGER_C2H2_2"/>
    <property type="match status" value="2"/>
</dbReference>
<dbReference type="STRING" id="9838.ENSCDRP00005005938"/>
<keyword evidence="2" id="KW-0479">Metal-binding</keyword>
<dbReference type="Gene3D" id="1.10.4020.10">
    <property type="entry name" value="DNA breaking-rejoining enzymes"/>
    <property type="match status" value="1"/>
</dbReference>
<sequence length="558" mass="62684">MTTMTRDSWSHSALRQEGLVKGKDDTWKWGTSFQGSSSSVWETSHLHFRQLRYHETSGPQEALSRLRELCRRWLRPEARTKAQILELLVLEQFLSILPGEIRTWVQIHRPGSGEEAVALVEELQKDLDGPALKVPVLVQDQDTAQEGMSTPGIALHTPTGSHISAEICSNPLTDPVVFSLLQDPQHDSPAPEASTLSQEENPRNQLMALMLLTAQPQELVMFEEVSVCFTSEEWACLGPIQRALYWDVMLENYGNVTSLEWETMTENEEVTSKSSISQRADSQKGTSKRLQGGVPKVLDFEEDCEWQVLAKKMTAELREAMALAPWGPVTVKKEEEEETFVDQASSQQGHSENIKVWAPEEGPQTGLDVSEQDEKGQNMFWDMAVVLKPVQEAPAASAAGGFPLPGTLAKSELLETHGNMTYLAAETKNPQLLVPKTEMCDEAEKPFMISERIQKVELQGPELGEACEKGNTLKRQRIKREKKDFRQVAVKDCQRIHNGEKPYTCSECGKAFRQRSSLTVHQRTHTGEKPYECARCGAAFISNSHLMRHHRTHLVEST</sequence>
<accession>A0A5N4CZU5</accession>
<name>A0A5N4CZU5_CAMDR</name>
<evidence type="ECO:0000256" key="10">
    <source>
        <dbReference type="PROSITE-ProRule" id="PRU00042"/>
    </source>
</evidence>
<keyword evidence="4 10" id="KW-0863">Zinc-finger</keyword>
<dbReference type="SMART" id="SM00431">
    <property type="entry name" value="SCAN"/>
    <property type="match status" value="1"/>
</dbReference>
<reference evidence="16" key="1">
    <citation type="submission" date="2014-12" db="EMBL/GenBank/DDBJ databases">
        <authorList>
            <person name="Fitak R."/>
            <person name="Mohandesan E."/>
            <person name="Burger P.A."/>
            <person name="Jukka C."/>
        </authorList>
    </citation>
    <scope>NUCLEOTIDE SEQUENCE</scope>
    <source>
        <strain evidence="16">Drom800</strain>
        <tissue evidence="16">Blood</tissue>
    </source>
</reference>
<dbReference type="PROSITE" id="PS00028">
    <property type="entry name" value="ZINC_FINGER_C2H2_1"/>
    <property type="match status" value="2"/>
</dbReference>
<dbReference type="PANTHER" id="PTHR45935:SF15">
    <property type="entry name" value="SCAN BOX DOMAIN-CONTAINING PROTEIN"/>
    <property type="match status" value="1"/>
</dbReference>
<protein>
    <submittedName>
        <fullName evidence="16">Zinc finger protein 197</fullName>
    </submittedName>
</protein>
<dbReference type="GO" id="GO:0006355">
    <property type="term" value="P:regulation of DNA-templated transcription"/>
    <property type="evidence" value="ECO:0007669"/>
    <property type="project" value="InterPro"/>
</dbReference>
<dbReference type="FunFam" id="1.10.4020.10:FF:000001">
    <property type="entry name" value="zinc finger protein 263 isoform X1"/>
    <property type="match status" value="1"/>
</dbReference>